<gene>
    <name evidence="1" type="ORF">SMACR_02757</name>
</gene>
<protein>
    <submittedName>
        <fullName evidence="1">Uncharacterized protein</fullName>
    </submittedName>
</protein>
<evidence type="ECO:0000313" key="1">
    <source>
        <dbReference type="EMBL" id="KAA8627965.1"/>
    </source>
</evidence>
<reference evidence="1 2" key="1">
    <citation type="submission" date="2017-07" db="EMBL/GenBank/DDBJ databases">
        <title>Genome sequence of the Sordaria macrospora wild type strain R19027.</title>
        <authorList>
            <person name="Nowrousian M."/>
            <person name="Teichert I."/>
            <person name="Kueck U."/>
        </authorList>
    </citation>
    <scope>NUCLEOTIDE SEQUENCE [LARGE SCALE GENOMIC DNA]</scope>
    <source>
        <strain evidence="1 2">R19027</strain>
        <tissue evidence="1">Mycelium</tissue>
    </source>
</reference>
<comment type="caution">
    <text evidence="1">The sequence shown here is derived from an EMBL/GenBank/DDBJ whole genome shotgun (WGS) entry which is preliminary data.</text>
</comment>
<dbReference type="VEuPathDB" id="FungiDB:SMAC_02757"/>
<name>A0A8S8ZHM0_SORMA</name>
<dbReference type="Proteomes" id="UP000433876">
    <property type="component" value="Unassembled WGS sequence"/>
</dbReference>
<sequence length="264" mass="29817">MMAALFGQEARSDLLSARNCLILLHEAERALIYGAIAIVPDIEDGASADEGALAGWAAACGHIRGYKWKVIDPEAEDFLDMPFVPTPTDDNPGMTIQELDGKALHFRPESTVRPSVDYMYFFFVLSILKMAGRNHIDRDNRSRIEDIDSLRLLVGKKAWTAESQYLHRAMVEALGLKEELGSANDDENKYKQEVALLAIIRTFEIQKTRFEEECELDLGEGEDDVADVDEDGYDYWDVVEEAPSNLELQDWEDIEEYDVDEDAS</sequence>
<proteinExistence type="predicted"/>
<accession>A0A8S8ZHM0</accession>
<dbReference type="EMBL" id="NMPR01000218">
    <property type="protein sequence ID" value="KAA8627965.1"/>
    <property type="molecule type" value="Genomic_DNA"/>
</dbReference>
<dbReference type="AlphaFoldDB" id="A0A8S8ZHM0"/>
<organism evidence="1 2">
    <name type="scientific">Sordaria macrospora</name>
    <dbReference type="NCBI Taxonomy" id="5147"/>
    <lineage>
        <taxon>Eukaryota</taxon>
        <taxon>Fungi</taxon>
        <taxon>Dikarya</taxon>
        <taxon>Ascomycota</taxon>
        <taxon>Pezizomycotina</taxon>
        <taxon>Sordariomycetes</taxon>
        <taxon>Sordariomycetidae</taxon>
        <taxon>Sordariales</taxon>
        <taxon>Sordariaceae</taxon>
        <taxon>Sordaria</taxon>
    </lineage>
</organism>
<evidence type="ECO:0000313" key="2">
    <source>
        <dbReference type="Proteomes" id="UP000433876"/>
    </source>
</evidence>